<feature type="transmembrane region" description="Helical" evidence="1">
    <location>
        <begin position="207"/>
        <end position="227"/>
    </location>
</feature>
<evidence type="ECO:0008006" key="4">
    <source>
        <dbReference type="Google" id="ProtNLM"/>
    </source>
</evidence>
<feature type="transmembrane region" description="Helical" evidence="1">
    <location>
        <begin position="239"/>
        <end position="259"/>
    </location>
</feature>
<feature type="transmembrane region" description="Helical" evidence="1">
    <location>
        <begin position="312"/>
        <end position="330"/>
    </location>
</feature>
<feature type="transmembrane region" description="Helical" evidence="1">
    <location>
        <begin position="49"/>
        <end position="70"/>
    </location>
</feature>
<feature type="transmembrane region" description="Helical" evidence="1">
    <location>
        <begin position="265"/>
        <end position="282"/>
    </location>
</feature>
<name>A0ABX7M9N7_9RHOO</name>
<evidence type="ECO:0000256" key="1">
    <source>
        <dbReference type="SAM" id="Phobius"/>
    </source>
</evidence>
<organism evidence="2 3">
    <name type="scientific">Niveibacterium microcysteis</name>
    <dbReference type="NCBI Taxonomy" id="2811415"/>
    <lineage>
        <taxon>Bacteria</taxon>
        <taxon>Pseudomonadati</taxon>
        <taxon>Pseudomonadota</taxon>
        <taxon>Betaproteobacteria</taxon>
        <taxon>Rhodocyclales</taxon>
        <taxon>Rhodocyclaceae</taxon>
        <taxon>Niveibacterium</taxon>
    </lineage>
</organism>
<dbReference type="RefSeq" id="WP_206254836.1">
    <property type="nucleotide sequence ID" value="NZ_CP071060.1"/>
</dbReference>
<feature type="transmembrane region" description="Helical" evidence="1">
    <location>
        <begin position="173"/>
        <end position="195"/>
    </location>
</feature>
<feature type="transmembrane region" description="Helical" evidence="1">
    <location>
        <begin position="148"/>
        <end position="166"/>
    </location>
</feature>
<keyword evidence="1" id="KW-1133">Transmembrane helix</keyword>
<keyword evidence="3" id="KW-1185">Reference proteome</keyword>
<proteinExistence type="predicted"/>
<dbReference type="EMBL" id="CP071060">
    <property type="protein sequence ID" value="QSI77374.1"/>
    <property type="molecule type" value="Genomic_DNA"/>
</dbReference>
<sequence>MTLRIQRADLDAASQAGLLPADSADALWQFLAARRAGDPDAPRFDFTHVLYYLGGLLAIGAMSLFMTLGWEQFGGWGIFFIALLYAGVAWKLAERFERMGLAVPSGIMAALIVVLVPLAVWGLQNAFGLWAEAEHIKGYRDYHVYIDWRWITLEFATLVAGTLMLYRWRTPFLVMPIAVTLWYMSMDLAVFILAADDNYHWSEASWTFRKWFSLAFGLIMLLVAFWIELRSRSRKDYPFWLYLFGLMAFWGGLSSLGSGLLSGKLIYLAINLLLIGVGALLVRRTFVVFGALGVAMVLGDLSHHYFRDSWLFPLTLTAIGLGIVFAGVAWRKHEARLTEQLRALLPGELRTLIESRQTTR</sequence>
<gene>
    <name evidence="2" type="ORF">JY500_01585</name>
</gene>
<keyword evidence="1" id="KW-0812">Transmembrane</keyword>
<keyword evidence="1" id="KW-0472">Membrane</keyword>
<dbReference type="Proteomes" id="UP000663570">
    <property type="component" value="Chromosome"/>
</dbReference>
<protein>
    <recommendedName>
        <fullName evidence="4">DUF2157 domain-containing protein</fullName>
    </recommendedName>
</protein>
<accession>A0ABX7M9N7</accession>
<reference evidence="2 3" key="1">
    <citation type="submission" date="2021-02" db="EMBL/GenBank/DDBJ databases">
        <title>Niveibacterium changnyeongensis HC41.</title>
        <authorList>
            <person name="Kang M."/>
        </authorList>
    </citation>
    <scope>NUCLEOTIDE SEQUENCE [LARGE SCALE GENOMIC DNA]</scope>
    <source>
        <strain evidence="2 3">HC41</strain>
    </source>
</reference>
<feature type="transmembrane region" description="Helical" evidence="1">
    <location>
        <begin position="287"/>
        <end position="306"/>
    </location>
</feature>
<feature type="transmembrane region" description="Helical" evidence="1">
    <location>
        <begin position="76"/>
        <end position="93"/>
    </location>
</feature>
<evidence type="ECO:0000313" key="2">
    <source>
        <dbReference type="EMBL" id="QSI77374.1"/>
    </source>
</evidence>
<feature type="transmembrane region" description="Helical" evidence="1">
    <location>
        <begin position="100"/>
        <end position="123"/>
    </location>
</feature>
<evidence type="ECO:0000313" key="3">
    <source>
        <dbReference type="Proteomes" id="UP000663570"/>
    </source>
</evidence>